<dbReference type="Pfam" id="PF07568">
    <property type="entry name" value="HisKA_2"/>
    <property type="match status" value="1"/>
</dbReference>
<dbReference type="Proteomes" id="UP000189733">
    <property type="component" value="Unassembled WGS sequence"/>
</dbReference>
<dbReference type="RefSeq" id="WP_078684392.1">
    <property type="nucleotide sequence ID" value="NZ_FUYA01000003.1"/>
</dbReference>
<dbReference type="InterPro" id="IPR000700">
    <property type="entry name" value="PAS-assoc_C"/>
</dbReference>
<dbReference type="SMART" id="SM00387">
    <property type="entry name" value="HATPase_c"/>
    <property type="match status" value="1"/>
</dbReference>
<dbReference type="InterPro" id="IPR036890">
    <property type="entry name" value="HATPase_C_sf"/>
</dbReference>
<dbReference type="AlphaFoldDB" id="A0A1T4VWH2"/>
<evidence type="ECO:0000313" key="14">
    <source>
        <dbReference type="EMBL" id="SKA69287.1"/>
    </source>
</evidence>
<keyword evidence="10" id="KW-0812">Transmembrane</keyword>
<dbReference type="Pfam" id="PF08448">
    <property type="entry name" value="PAS_4"/>
    <property type="match status" value="1"/>
</dbReference>
<keyword evidence="10" id="KW-0472">Membrane</keyword>
<dbReference type="PANTHER" id="PTHR41523">
    <property type="entry name" value="TWO-COMPONENT SYSTEM SENSOR PROTEIN"/>
    <property type="match status" value="1"/>
</dbReference>
<gene>
    <name evidence="14" type="ORF">SAMN02745702_01091</name>
</gene>
<evidence type="ECO:0000256" key="3">
    <source>
        <dbReference type="ARBA" id="ARBA00022553"/>
    </source>
</evidence>
<keyword evidence="3" id="KW-0597">Phosphoprotein</keyword>
<keyword evidence="5" id="KW-0547">Nucleotide-binding</keyword>
<feature type="transmembrane region" description="Helical" evidence="10">
    <location>
        <begin position="25"/>
        <end position="46"/>
    </location>
</feature>
<dbReference type="EC" id="2.7.13.3" evidence="2"/>
<evidence type="ECO:0000256" key="10">
    <source>
        <dbReference type="SAM" id="Phobius"/>
    </source>
</evidence>
<keyword evidence="9" id="KW-0175">Coiled coil</keyword>
<organism evidence="14 15">
    <name type="scientific">Desulfobaculum bizertense DSM 18034</name>
    <dbReference type="NCBI Taxonomy" id="1121442"/>
    <lineage>
        <taxon>Bacteria</taxon>
        <taxon>Pseudomonadati</taxon>
        <taxon>Thermodesulfobacteriota</taxon>
        <taxon>Desulfovibrionia</taxon>
        <taxon>Desulfovibrionales</taxon>
        <taxon>Desulfovibrionaceae</taxon>
        <taxon>Desulfobaculum</taxon>
    </lineage>
</organism>
<dbReference type="STRING" id="1121442.SAMN02745702_01091"/>
<dbReference type="OrthoDB" id="5342108at2"/>
<comment type="catalytic activity">
    <reaction evidence="1">
        <text>ATP + protein L-histidine = ADP + protein N-phospho-L-histidine.</text>
        <dbReference type="EC" id="2.7.13.3"/>
    </reaction>
</comment>
<evidence type="ECO:0000256" key="1">
    <source>
        <dbReference type="ARBA" id="ARBA00000085"/>
    </source>
</evidence>
<evidence type="ECO:0000256" key="9">
    <source>
        <dbReference type="SAM" id="Coils"/>
    </source>
</evidence>
<dbReference type="PROSITE" id="PS50112">
    <property type="entry name" value="PAS"/>
    <property type="match status" value="1"/>
</dbReference>
<dbReference type="GO" id="GO:0005524">
    <property type="term" value="F:ATP binding"/>
    <property type="evidence" value="ECO:0007669"/>
    <property type="project" value="UniProtKB-KW"/>
</dbReference>
<keyword evidence="6" id="KW-0418">Kinase</keyword>
<dbReference type="PROSITE" id="PS50113">
    <property type="entry name" value="PAC"/>
    <property type="match status" value="1"/>
</dbReference>
<dbReference type="InterPro" id="IPR005467">
    <property type="entry name" value="His_kinase_dom"/>
</dbReference>
<dbReference type="PANTHER" id="PTHR41523:SF8">
    <property type="entry name" value="ETHYLENE RESPONSE SENSOR PROTEIN"/>
    <property type="match status" value="1"/>
</dbReference>
<dbReference type="SUPFAM" id="SSF55874">
    <property type="entry name" value="ATPase domain of HSP90 chaperone/DNA topoisomerase II/histidine kinase"/>
    <property type="match status" value="1"/>
</dbReference>
<feature type="transmembrane region" description="Helical" evidence="10">
    <location>
        <begin position="180"/>
        <end position="200"/>
    </location>
</feature>
<dbReference type="InterPro" id="IPR011495">
    <property type="entry name" value="Sig_transdc_His_kin_sub2_dim/P"/>
</dbReference>
<dbReference type="NCBIfam" id="TIGR00229">
    <property type="entry name" value="sensory_box"/>
    <property type="match status" value="1"/>
</dbReference>
<evidence type="ECO:0000259" key="13">
    <source>
        <dbReference type="PROSITE" id="PS50113"/>
    </source>
</evidence>
<keyword evidence="15" id="KW-1185">Reference proteome</keyword>
<dbReference type="CDD" id="cd00130">
    <property type="entry name" value="PAS"/>
    <property type="match status" value="1"/>
</dbReference>
<dbReference type="InterPro" id="IPR003594">
    <property type="entry name" value="HATPase_dom"/>
</dbReference>
<evidence type="ECO:0000256" key="8">
    <source>
        <dbReference type="ARBA" id="ARBA00023026"/>
    </source>
</evidence>
<dbReference type="InterPro" id="IPR013656">
    <property type="entry name" value="PAS_4"/>
</dbReference>
<dbReference type="EMBL" id="FUYA01000003">
    <property type="protein sequence ID" value="SKA69287.1"/>
    <property type="molecule type" value="Genomic_DNA"/>
</dbReference>
<dbReference type="PROSITE" id="PS50109">
    <property type="entry name" value="HIS_KIN"/>
    <property type="match status" value="1"/>
</dbReference>
<reference evidence="14 15" key="1">
    <citation type="submission" date="2017-02" db="EMBL/GenBank/DDBJ databases">
        <authorList>
            <person name="Peterson S.W."/>
        </authorList>
    </citation>
    <scope>NUCLEOTIDE SEQUENCE [LARGE SCALE GENOMIC DNA]</scope>
    <source>
        <strain evidence="14 15">DSM 18034</strain>
    </source>
</reference>
<keyword evidence="4" id="KW-0808">Transferase</keyword>
<evidence type="ECO:0000256" key="4">
    <source>
        <dbReference type="ARBA" id="ARBA00022679"/>
    </source>
</evidence>
<dbReference type="SUPFAM" id="SSF55785">
    <property type="entry name" value="PYP-like sensor domain (PAS domain)"/>
    <property type="match status" value="1"/>
</dbReference>
<evidence type="ECO:0000256" key="5">
    <source>
        <dbReference type="ARBA" id="ARBA00022741"/>
    </source>
</evidence>
<dbReference type="Gene3D" id="3.30.450.20">
    <property type="entry name" value="PAS domain"/>
    <property type="match status" value="2"/>
</dbReference>
<feature type="coiled-coil region" evidence="9">
    <location>
        <begin position="339"/>
        <end position="398"/>
    </location>
</feature>
<dbReference type="Gene3D" id="3.30.565.10">
    <property type="entry name" value="Histidine kinase-like ATPase, C-terminal domain"/>
    <property type="match status" value="1"/>
</dbReference>
<accession>A0A1T4VWH2</accession>
<name>A0A1T4VWH2_9BACT</name>
<feature type="transmembrane region" description="Helical" evidence="10">
    <location>
        <begin position="154"/>
        <end position="174"/>
    </location>
</feature>
<feature type="domain" description="PAC" evidence="13">
    <location>
        <begin position="298"/>
        <end position="348"/>
    </location>
</feature>
<evidence type="ECO:0000256" key="6">
    <source>
        <dbReference type="ARBA" id="ARBA00022777"/>
    </source>
</evidence>
<evidence type="ECO:0000259" key="11">
    <source>
        <dbReference type="PROSITE" id="PS50109"/>
    </source>
</evidence>
<dbReference type="Pfam" id="PF02518">
    <property type="entry name" value="HATPase_c"/>
    <property type="match status" value="1"/>
</dbReference>
<evidence type="ECO:0000256" key="2">
    <source>
        <dbReference type="ARBA" id="ARBA00012438"/>
    </source>
</evidence>
<dbReference type="InterPro" id="IPR000014">
    <property type="entry name" value="PAS"/>
</dbReference>
<evidence type="ECO:0000313" key="15">
    <source>
        <dbReference type="Proteomes" id="UP000189733"/>
    </source>
</evidence>
<dbReference type="InterPro" id="IPR035965">
    <property type="entry name" value="PAS-like_dom_sf"/>
</dbReference>
<keyword evidence="8" id="KW-0843">Virulence</keyword>
<evidence type="ECO:0000256" key="7">
    <source>
        <dbReference type="ARBA" id="ARBA00022840"/>
    </source>
</evidence>
<keyword evidence="10" id="KW-1133">Transmembrane helix</keyword>
<proteinExistence type="predicted"/>
<feature type="domain" description="PAS" evidence="12">
    <location>
        <begin position="222"/>
        <end position="294"/>
    </location>
</feature>
<dbReference type="GO" id="GO:0004673">
    <property type="term" value="F:protein histidine kinase activity"/>
    <property type="evidence" value="ECO:0007669"/>
    <property type="project" value="UniProtKB-EC"/>
</dbReference>
<protein>
    <recommendedName>
        <fullName evidence="2">histidine kinase</fullName>
        <ecNumber evidence="2">2.7.13.3</ecNumber>
    </recommendedName>
</protein>
<feature type="domain" description="Histidine kinase" evidence="11">
    <location>
        <begin position="398"/>
        <end position="592"/>
    </location>
</feature>
<keyword evidence="7" id="KW-0067">ATP-binding</keyword>
<sequence>MGKDTCQKGCLPPSFCPENTCAPSFSVIITLAIFLTLAMTTVYFLLQQEQRSKVEGAAAIVASLAQDITQTSMVPEELPLLQPTLERLHRASGNVTEIHILAPNKRGKLIYVASTDQKELGEQAEKNERNVFQTGERASWSDADGNVRHSSIALPIYGTGAEPIAALVFSSISPDVSSTVLLYMGVTVFLFFLVVSLYSVQQRRIRRERRLRKSGEKALREKTQELYKIMDLAPVCIFAKDKDSRFLLANETLADLYGLTHRDVVGRLQSELEGPTDEQVTRLVDTDRDVIRSGQQEVTMEQNFRRSDGRVIRLETTKIPFTFDGRKAVLGVSVDITKRKKLEAELKEHSGQLEQKVEARMIQLRESNEKLRKEILERQTMQTRVERSLKEKESLLQEIHHRVMNNLQVISGLLDMSQRQAELPETKNVLRDVGAKIQSISLVHTQLYKSERFDSIDLSSYVEELGQSLVSLYAMPHVTILYDLQELLFPLETASPCALALNELLANALKHAFSDRASGEIRVELKAEGTEGEIRVEDNGNGLPEGFSLGKHASVGLKLLDNIVTYQLRGKLLIQNREEGGTRAIIVFPLPEVMQGNGEKQAGEMKIM</sequence>
<evidence type="ECO:0000259" key="12">
    <source>
        <dbReference type="PROSITE" id="PS50112"/>
    </source>
</evidence>